<keyword evidence="6 11" id="KW-0560">Oxidoreductase</keyword>
<dbReference type="Pfam" id="PF01842">
    <property type="entry name" value="ACT"/>
    <property type="match status" value="1"/>
</dbReference>
<dbReference type="SUPFAM" id="SSF143548">
    <property type="entry name" value="Serine metabolism enzymes domain"/>
    <property type="match status" value="1"/>
</dbReference>
<evidence type="ECO:0000256" key="10">
    <source>
        <dbReference type="ARBA" id="ARBA00048731"/>
    </source>
</evidence>
<dbReference type="Gene3D" id="3.30.70.260">
    <property type="match status" value="1"/>
</dbReference>
<dbReference type="SUPFAM" id="SSF51735">
    <property type="entry name" value="NAD(P)-binding Rossmann-fold domains"/>
    <property type="match status" value="1"/>
</dbReference>
<comment type="similarity">
    <text evidence="3 11">Belongs to the D-isomer specific 2-hydroxyacid dehydrogenase family.</text>
</comment>
<dbReference type="Pfam" id="PF02826">
    <property type="entry name" value="2-Hacid_dh_C"/>
    <property type="match status" value="1"/>
</dbReference>
<keyword evidence="5 11" id="KW-0028">Amino-acid biosynthesis</keyword>
<dbReference type="Gene3D" id="3.40.50.720">
    <property type="entry name" value="NAD(P)-binding Rossmann-like Domain"/>
    <property type="match status" value="2"/>
</dbReference>
<dbReference type="InterPro" id="IPR045865">
    <property type="entry name" value="ACT-like_dom_sf"/>
</dbReference>
<evidence type="ECO:0000256" key="4">
    <source>
        <dbReference type="ARBA" id="ARBA00021582"/>
    </source>
</evidence>
<dbReference type="EMBL" id="AP027151">
    <property type="protein sequence ID" value="BDV42512.1"/>
    <property type="molecule type" value="Genomic_DNA"/>
</dbReference>
<evidence type="ECO:0000256" key="9">
    <source>
        <dbReference type="ARBA" id="ARBA00048126"/>
    </source>
</evidence>
<dbReference type="Pfam" id="PF00389">
    <property type="entry name" value="2-Hacid_dh"/>
    <property type="match status" value="1"/>
</dbReference>
<dbReference type="PROSITE" id="PS51671">
    <property type="entry name" value="ACT"/>
    <property type="match status" value="1"/>
</dbReference>
<dbReference type="CDD" id="cd04902">
    <property type="entry name" value="ACT_3PGDH-xct"/>
    <property type="match status" value="1"/>
</dbReference>
<evidence type="ECO:0000313" key="13">
    <source>
        <dbReference type="EMBL" id="BDV42512.1"/>
    </source>
</evidence>
<evidence type="ECO:0000256" key="2">
    <source>
        <dbReference type="ARBA" id="ARBA00005216"/>
    </source>
</evidence>
<dbReference type="SUPFAM" id="SSF55021">
    <property type="entry name" value="ACT-like"/>
    <property type="match status" value="1"/>
</dbReference>
<evidence type="ECO:0000256" key="5">
    <source>
        <dbReference type="ARBA" id="ARBA00022605"/>
    </source>
</evidence>
<sequence>MKVIVTDEVAQEGLALLAQDPRVEIDVKLGLKKDELLAIIGEYDVIITRSGTTVDKDLLDAGKKLRMVARAGVGIDNVDVDYASSRGVIVVNAPFGNTNSAAEHAMALLLSFCRNVTKANASLKGGEWKRAPFTGVELKGKTAGVIGLGKVGGRVATRLKAFECEVLACDPYISVKRAHDLGVKLVSHEEVYKNCDIITLHTPLNDETRNMIGEREIALMKDGVILINAARGGIINEAALLAALKSNKVYGAAVDVFSQEPPRTEVLTELIAQERLVVTPHLGANTFEAQVNVAVDVSKEILHYLDDQPLENAVNIPRFDMALMDQMRPFLNLMSIMCDFGIQLVDANLEKVTFGYAGNIAHYDCSPLTVCGLSALLNRRVDQDVNMVNATLVAEGMGIAVEETKSTQTDAFSNLITLIIEGQGGKRRTVSGTLFEGAPRIVRLRDYSMDFAPAEHMLLLNYSDRPGMIGKIGTIMGEHDINIASMNLGRREEKGEAMVILSLDSAVPAEVVELVRTATEATFIKALHMPGAKCQRGCGCGI</sequence>
<dbReference type="EC" id="1.1.1.95" evidence="11"/>
<dbReference type="Gene3D" id="3.30.1330.90">
    <property type="entry name" value="D-3-phosphoglycerate dehydrogenase, domain 3"/>
    <property type="match status" value="1"/>
</dbReference>
<dbReference type="PROSITE" id="PS00065">
    <property type="entry name" value="D_2_HYDROXYACID_DH_1"/>
    <property type="match status" value="1"/>
</dbReference>
<dbReference type="InterPro" id="IPR006236">
    <property type="entry name" value="PGDH"/>
</dbReference>
<dbReference type="InterPro" id="IPR029009">
    <property type="entry name" value="ASB_dom_sf"/>
</dbReference>
<evidence type="ECO:0000256" key="8">
    <source>
        <dbReference type="ARBA" id="ARBA00023299"/>
    </source>
</evidence>
<protein>
    <recommendedName>
        <fullName evidence="4 11">D-3-phosphoglycerate dehydrogenase</fullName>
        <ecNumber evidence="11">1.1.1.95</ecNumber>
    </recommendedName>
</protein>
<reference evidence="13 14" key="1">
    <citation type="submission" date="2022-12" db="EMBL/GenBank/DDBJ databases">
        <title>Polyphasic characterization of Geotalea uranireducens NIT-SL11 newly isolated from a complex of sewage sludge and microbially reduced graphene oxide.</title>
        <authorList>
            <person name="Xie L."/>
            <person name="Yoshida N."/>
            <person name="Meng L."/>
        </authorList>
    </citation>
    <scope>NUCLEOTIDE SEQUENCE [LARGE SCALE GENOMIC DNA]</scope>
    <source>
        <strain evidence="13 14">NIT-SL11</strain>
    </source>
</reference>
<dbReference type="InterPro" id="IPR002912">
    <property type="entry name" value="ACT_dom"/>
</dbReference>
<dbReference type="InterPro" id="IPR045626">
    <property type="entry name" value="PGDH_ASB_dom"/>
</dbReference>
<dbReference type="CDD" id="cd12173">
    <property type="entry name" value="PGDH_4"/>
    <property type="match status" value="1"/>
</dbReference>
<dbReference type="Proteomes" id="UP001317705">
    <property type="component" value="Chromosome"/>
</dbReference>
<evidence type="ECO:0000259" key="12">
    <source>
        <dbReference type="PROSITE" id="PS51671"/>
    </source>
</evidence>
<comment type="catalytic activity">
    <reaction evidence="9">
        <text>(R)-2-hydroxyglutarate + NAD(+) = 2-oxoglutarate + NADH + H(+)</text>
        <dbReference type="Rhea" id="RHEA:49612"/>
        <dbReference type="ChEBI" id="CHEBI:15378"/>
        <dbReference type="ChEBI" id="CHEBI:15801"/>
        <dbReference type="ChEBI" id="CHEBI:16810"/>
        <dbReference type="ChEBI" id="CHEBI:57540"/>
        <dbReference type="ChEBI" id="CHEBI:57945"/>
        <dbReference type="EC" id="1.1.1.399"/>
    </reaction>
</comment>
<keyword evidence="7 11" id="KW-0520">NAD</keyword>
<name>A0ABN6VSV9_9BACT</name>
<evidence type="ECO:0000256" key="6">
    <source>
        <dbReference type="ARBA" id="ARBA00023002"/>
    </source>
</evidence>
<gene>
    <name evidence="13" type="primary">serA</name>
    <name evidence="13" type="ORF">GURASL_14350</name>
</gene>
<keyword evidence="8 11" id="KW-0718">Serine biosynthesis</keyword>
<evidence type="ECO:0000256" key="11">
    <source>
        <dbReference type="RuleBase" id="RU363003"/>
    </source>
</evidence>
<dbReference type="PROSITE" id="PS00670">
    <property type="entry name" value="D_2_HYDROXYACID_DH_2"/>
    <property type="match status" value="1"/>
</dbReference>
<dbReference type="PROSITE" id="PS00671">
    <property type="entry name" value="D_2_HYDROXYACID_DH_3"/>
    <property type="match status" value="1"/>
</dbReference>
<dbReference type="PANTHER" id="PTHR42789:SF1">
    <property type="entry name" value="D-ISOMER SPECIFIC 2-HYDROXYACID DEHYDROGENASE FAMILY PROTEIN (AFU_ORTHOLOGUE AFUA_6G10090)"/>
    <property type="match status" value="1"/>
</dbReference>
<dbReference type="InterPro" id="IPR006139">
    <property type="entry name" value="D-isomer_2_OHA_DH_cat_dom"/>
</dbReference>
<comment type="catalytic activity">
    <reaction evidence="10 11">
        <text>(2R)-3-phosphoglycerate + NAD(+) = 3-phosphooxypyruvate + NADH + H(+)</text>
        <dbReference type="Rhea" id="RHEA:12641"/>
        <dbReference type="ChEBI" id="CHEBI:15378"/>
        <dbReference type="ChEBI" id="CHEBI:18110"/>
        <dbReference type="ChEBI" id="CHEBI:57540"/>
        <dbReference type="ChEBI" id="CHEBI:57945"/>
        <dbReference type="ChEBI" id="CHEBI:58272"/>
        <dbReference type="EC" id="1.1.1.95"/>
    </reaction>
</comment>
<evidence type="ECO:0000256" key="3">
    <source>
        <dbReference type="ARBA" id="ARBA00005854"/>
    </source>
</evidence>
<dbReference type="InterPro" id="IPR036291">
    <property type="entry name" value="NAD(P)-bd_dom_sf"/>
</dbReference>
<dbReference type="InterPro" id="IPR029752">
    <property type="entry name" value="D-isomer_DH_CS1"/>
</dbReference>
<dbReference type="InterPro" id="IPR050857">
    <property type="entry name" value="D-2-hydroxyacid_DH"/>
</dbReference>
<organism evidence="13 14">
    <name type="scientific">Geotalea uraniireducens</name>
    <dbReference type="NCBI Taxonomy" id="351604"/>
    <lineage>
        <taxon>Bacteria</taxon>
        <taxon>Pseudomonadati</taxon>
        <taxon>Thermodesulfobacteriota</taxon>
        <taxon>Desulfuromonadia</taxon>
        <taxon>Geobacterales</taxon>
        <taxon>Geobacteraceae</taxon>
        <taxon>Geotalea</taxon>
    </lineage>
</organism>
<dbReference type="InterPro" id="IPR006140">
    <property type="entry name" value="D-isomer_DH_NAD-bd"/>
</dbReference>
<evidence type="ECO:0000256" key="1">
    <source>
        <dbReference type="ARBA" id="ARBA00003800"/>
    </source>
</evidence>
<feature type="domain" description="ACT" evidence="12">
    <location>
        <begin position="457"/>
        <end position="540"/>
    </location>
</feature>
<dbReference type="SUPFAM" id="SSF52283">
    <property type="entry name" value="Formate/glycerate dehydrogenase catalytic domain-like"/>
    <property type="match status" value="1"/>
</dbReference>
<dbReference type="NCBIfam" id="TIGR01327">
    <property type="entry name" value="PGDH"/>
    <property type="match status" value="1"/>
</dbReference>
<evidence type="ECO:0000256" key="7">
    <source>
        <dbReference type="ARBA" id="ARBA00023027"/>
    </source>
</evidence>
<dbReference type="Pfam" id="PF19304">
    <property type="entry name" value="PGDH_inter"/>
    <property type="match status" value="1"/>
</dbReference>
<proteinExistence type="inferred from homology"/>
<keyword evidence="14" id="KW-1185">Reference proteome</keyword>
<dbReference type="PANTHER" id="PTHR42789">
    <property type="entry name" value="D-ISOMER SPECIFIC 2-HYDROXYACID DEHYDROGENASE FAMILY PROTEIN (AFU_ORTHOLOGUE AFUA_6G10090)"/>
    <property type="match status" value="1"/>
</dbReference>
<accession>A0ABN6VSV9</accession>
<comment type="function">
    <text evidence="1">Catalyzes the reversible oxidation of 3-phospho-D-glycerate to 3-phosphonooxypyruvate, the first step of the phosphorylated L-serine biosynthesis pathway. Also catalyzes the reversible oxidation of 2-hydroxyglutarate to 2-oxoglutarate.</text>
</comment>
<comment type="pathway">
    <text evidence="2 11">Amino-acid biosynthesis; L-serine biosynthesis; L-serine from 3-phospho-D-glycerate: step 1/3.</text>
</comment>
<evidence type="ECO:0000313" key="14">
    <source>
        <dbReference type="Proteomes" id="UP001317705"/>
    </source>
</evidence>
<dbReference type="InterPro" id="IPR029753">
    <property type="entry name" value="D-isomer_DH_CS"/>
</dbReference>
<dbReference type="RefSeq" id="WP_282003012.1">
    <property type="nucleotide sequence ID" value="NZ_AP027151.1"/>
</dbReference>